<organism evidence="2 3">
    <name type="scientific">Recurvomyces mirabilis</name>
    <dbReference type="NCBI Taxonomy" id="574656"/>
    <lineage>
        <taxon>Eukaryota</taxon>
        <taxon>Fungi</taxon>
        <taxon>Dikarya</taxon>
        <taxon>Ascomycota</taxon>
        <taxon>Pezizomycotina</taxon>
        <taxon>Dothideomycetes</taxon>
        <taxon>Dothideomycetidae</taxon>
        <taxon>Mycosphaerellales</taxon>
        <taxon>Teratosphaeriaceae</taxon>
        <taxon>Recurvomyces</taxon>
    </lineage>
</organism>
<evidence type="ECO:0000313" key="3">
    <source>
        <dbReference type="Proteomes" id="UP001274830"/>
    </source>
</evidence>
<evidence type="ECO:0000313" key="2">
    <source>
        <dbReference type="EMBL" id="KAK3678565.1"/>
    </source>
</evidence>
<dbReference type="EMBL" id="JAUTXT010000004">
    <property type="protein sequence ID" value="KAK3678565.1"/>
    <property type="molecule type" value="Genomic_DNA"/>
</dbReference>
<sequence>MGAGAPEAKQQGQGKKQQVCRFFNTKNGEECRFLHPSEFKGTAETTSTAPEPTGKVASNVHNVQPALQADSQSRIPSTVPVRRSNVVLRPTPQAQQEDPRAFQIGQVRRRFRPSSSEKNDSSILELGLKPSDPDFPYEIEELQCILTVPKAYPDVKASLKITNQDIPRGFQLNIERGFDMITSANASATLLGLMNRLDRELETILAGKMADTIKIVPNRGAVVADRLPPVPAVPAVVAPAPVVKSPPSFTDKERAAAKSNRGAHTRQLAARFGRLQAFSASSDGRTYTLPLDSPRRTKWPSSLQILRSFRLLVPEAYPLEPATIKLDSDAQEARNVEEAFEQLPQSMRERTLTQLANHVAQHIADMAVKEAKPASHVTPPSAPPASVEATPAVSVSSEPTTTLNHAILSRSADKPHLHVIPRPPEWSQVHNDGEDSAESADDTYSEASDSEDDDQDENQADESKALDTPSTTQERGVLLSFPHIELHGIELLELTSLNISVKCERCKDITDVQKLRNYSGKATEMQQVTCKKCANVLAVGFRMELMHVNAARAGYLDLEGCTVVDMLPR</sequence>
<proteinExistence type="predicted"/>
<comment type="caution">
    <text evidence="2">The sequence shown here is derived from an EMBL/GenBank/DDBJ whole genome shotgun (WGS) entry which is preliminary data.</text>
</comment>
<reference evidence="2" key="1">
    <citation type="submission" date="2023-07" db="EMBL/GenBank/DDBJ databases">
        <title>Black Yeasts Isolated from many extreme environments.</title>
        <authorList>
            <person name="Coleine C."/>
            <person name="Stajich J.E."/>
            <person name="Selbmann L."/>
        </authorList>
    </citation>
    <scope>NUCLEOTIDE SEQUENCE</scope>
    <source>
        <strain evidence="2">CCFEE 5485</strain>
    </source>
</reference>
<feature type="region of interest" description="Disordered" evidence="1">
    <location>
        <begin position="412"/>
        <end position="473"/>
    </location>
</feature>
<dbReference type="Proteomes" id="UP001274830">
    <property type="component" value="Unassembled WGS sequence"/>
</dbReference>
<feature type="compositionally biased region" description="Low complexity" evidence="1">
    <location>
        <begin position="42"/>
        <end position="54"/>
    </location>
</feature>
<protein>
    <recommendedName>
        <fullName evidence="4">C3H1-type domain-containing protein</fullName>
    </recommendedName>
</protein>
<evidence type="ECO:0000256" key="1">
    <source>
        <dbReference type="SAM" id="MobiDB-lite"/>
    </source>
</evidence>
<feature type="region of interest" description="Disordered" evidence="1">
    <location>
        <begin position="35"/>
        <end position="58"/>
    </location>
</feature>
<gene>
    <name evidence="2" type="ORF">LTR78_001863</name>
</gene>
<name>A0AAE0WW24_9PEZI</name>
<accession>A0AAE0WW24</accession>
<feature type="compositionally biased region" description="Acidic residues" evidence="1">
    <location>
        <begin position="434"/>
        <end position="460"/>
    </location>
</feature>
<keyword evidence="3" id="KW-1185">Reference proteome</keyword>
<dbReference type="AlphaFoldDB" id="A0AAE0WW24"/>
<evidence type="ECO:0008006" key="4">
    <source>
        <dbReference type="Google" id="ProtNLM"/>
    </source>
</evidence>
<feature type="region of interest" description="Disordered" evidence="1">
    <location>
        <begin position="370"/>
        <end position="400"/>
    </location>
</feature>